<feature type="transmembrane region" description="Helical" evidence="1">
    <location>
        <begin position="32"/>
        <end position="53"/>
    </location>
</feature>
<keyword evidence="3" id="KW-1185">Reference proteome</keyword>
<feature type="transmembrane region" description="Helical" evidence="1">
    <location>
        <begin position="236"/>
        <end position="254"/>
    </location>
</feature>
<dbReference type="RefSeq" id="WP_163180393.1">
    <property type="nucleotide sequence ID" value="NZ_JAAIWM010000005.1"/>
</dbReference>
<evidence type="ECO:0000256" key="1">
    <source>
        <dbReference type="SAM" id="Phobius"/>
    </source>
</evidence>
<protein>
    <submittedName>
        <fullName evidence="2">DUF1189 domain-containing protein</fullName>
    </submittedName>
</protein>
<dbReference type="Pfam" id="PF06691">
    <property type="entry name" value="DUF1189"/>
    <property type="match status" value="1"/>
</dbReference>
<gene>
    <name evidence="2" type="ORF">G4D63_14370</name>
</gene>
<reference evidence="2 3" key="1">
    <citation type="submission" date="2020-02" db="EMBL/GenBank/DDBJ databases">
        <title>Bacillus aquiflavi sp. nov., isolated from yellow water of strong flavor Chinese baijiu in Yibin region of China.</title>
        <authorList>
            <person name="Xie J."/>
        </authorList>
    </citation>
    <scope>NUCLEOTIDE SEQUENCE [LARGE SCALE GENOMIC DNA]</scope>
    <source>
        <strain evidence="2 3">SA4</strain>
    </source>
</reference>
<dbReference type="InterPro" id="IPR009574">
    <property type="entry name" value="DUF1189"/>
</dbReference>
<evidence type="ECO:0000313" key="2">
    <source>
        <dbReference type="EMBL" id="NEY72920.1"/>
    </source>
</evidence>
<keyword evidence="1" id="KW-0812">Transmembrane</keyword>
<dbReference type="EMBL" id="JAAIWM010000005">
    <property type="protein sequence ID" value="NEY72920.1"/>
    <property type="molecule type" value="Genomic_DNA"/>
</dbReference>
<feature type="transmembrane region" description="Helical" evidence="1">
    <location>
        <begin position="212"/>
        <end position="230"/>
    </location>
</feature>
<evidence type="ECO:0000313" key="3">
    <source>
        <dbReference type="Proteomes" id="UP000481043"/>
    </source>
</evidence>
<organism evidence="2 3">
    <name type="scientific">Bacillus mesophilus</name>
    <dbReference type="NCBI Taxonomy" id="1808955"/>
    <lineage>
        <taxon>Bacteria</taxon>
        <taxon>Bacillati</taxon>
        <taxon>Bacillota</taxon>
        <taxon>Bacilli</taxon>
        <taxon>Bacillales</taxon>
        <taxon>Bacillaceae</taxon>
        <taxon>Bacillus</taxon>
    </lineage>
</organism>
<proteinExistence type="predicted"/>
<feature type="transmembrane region" description="Helical" evidence="1">
    <location>
        <begin position="159"/>
        <end position="177"/>
    </location>
</feature>
<sequence>MKKKLPFFRKFKYAIVKPSAYPEMVQEGVKRAILYLLLLALTLGVISATYHTVTSAISYNAFISNLKKDVPDFALENGELTVEGDEPIIYEENTVGETFIIDDTGTYTRESVDTLLTEYSTVVLVTKEYIITADGAEITEYRFSDFGDFYVDKEMLLSFLPYLTWLLVLVGIGIVFWFFVSKLIMGFLYALFGMIVASILKKKMSYGKLYSLGLYAITVPSILAIILSMIGFSLPWVMYVAIVIVYYVLALRSLSVVESNQAEDLIEE</sequence>
<dbReference type="AlphaFoldDB" id="A0A6M0QBM0"/>
<keyword evidence="1" id="KW-1133">Transmembrane helix</keyword>
<feature type="transmembrane region" description="Helical" evidence="1">
    <location>
        <begin position="183"/>
        <end position="200"/>
    </location>
</feature>
<dbReference type="Proteomes" id="UP000481043">
    <property type="component" value="Unassembled WGS sequence"/>
</dbReference>
<name>A0A6M0QBM0_9BACI</name>
<keyword evidence="1" id="KW-0472">Membrane</keyword>
<accession>A0A6M0QBM0</accession>
<comment type="caution">
    <text evidence="2">The sequence shown here is derived from an EMBL/GenBank/DDBJ whole genome shotgun (WGS) entry which is preliminary data.</text>
</comment>